<dbReference type="PROSITE" id="PS50011">
    <property type="entry name" value="PROTEIN_KINASE_DOM"/>
    <property type="match status" value="1"/>
</dbReference>
<keyword evidence="6" id="KW-0206">Cytoskeleton</keyword>
<dbReference type="GO" id="GO:0015629">
    <property type="term" value="C:actin cytoskeleton"/>
    <property type="evidence" value="ECO:0007669"/>
    <property type="project" value="UniProtKB-ARBA"/>
</dbReference>
<evidence type="ECO:0000256" key="10">
    <source>
        <dbReference type="ARBA" id="ARBA00079357"/>
    </source>
</evidence>
<proteinExistence type="inferred from homology"/>
<feature type="region of interest" description="Disordered" evidence="13">
    <location>
        <begin position="224"/>
        <end position="269"/>
    </location>
</feature>
<feature type="domain" description="Protein kinase" evidence="14">
    <location>
        <begin position="930"/>
        <end position="1264"/>
    </location>
</feature>
<protein>
    <recommendedName>
        <fullName evidence="9">Inactive tyrosine-protein kinase PEAK1</fullName>
    </recommendedName>
    <alternativeName>
        <fullName evidence="10">Pseudopodium-enriched atypical kinase 1</fullName>
    </alternativeName>
    <alternativeName>
        <fullName evidence="11">Sugen kinase 269</fullName>
    </alternativeName>
    <alternativeName>
        <fullName evidence="12">Tyrosine-protein kinase SgK269</fullName>
    </alternativeName>
</protein>
<feature type="region of interest" description="Disordered" evidence="13">
    <location>
        <begin position="1114"/>
        <end position="1135"/>
    </location>
</feature>
<dbReference type="InterPro" id="IPR011009">
    <property type="entry name" value="Kinase-like_dom_sf"/>
</dbReference>
<feature type="compositionally biased region" description="Polar residues" evidence="13">
    <location>
        <begin position="755"/>
        <end position="765"/>
    </location>
</feature>
<dbReference type="STRING" id="64144.ENSATEP00000024617"/>
<dbReference type="FunFam" id="1.10.510.10:FF:000437">
    <property type="entry name" value="Pseudopodium enriched atypical kinase 1"/>
    <property type="match status" value="1"/>
</dbReference>
<feature type="compositionally biased region" description="Low complexity" evidence="13">
    <location>
        <begin position="1118"/>
        <end position="1134"/>
    </location>
</feature>
<evidence type="ECO:0000256" key="1">
    <source>
        <dbReference type="ARBA" id="ARBA00004245"/>
    </source>
</evidence>
<dbReference type="PANTHER" id="PTHR22972">
    <property type="entry name" value="SERINE/THREONINE PROTEIN KINASE"/>
    <property type="match status" value="1"/>
</dbReference>
<accession>A0A3Q1IRP3</accession>
<evidence type="ECO:0000256" key="13">
    <source>
        <dbReference type="SAM" id="MobiDB-lite"/>
    </source>
</evidence>
<dbReference type="GO" id="GO:0005925">
    <property type="term" value="C:focal adhesion"/>
    <property type="evidence" value="ECO:0007669"/>
    <property type="project" value="UniProtKB-SubCell"/>
</dbReference>
<comment type="subcellular location">
    <subcellularLocation>
        <location evidence="2">Cell junction</location>
        <location evidence="2">Focal adhesion</location>
    </subcellularLocation>
    <subcellularLocation>
        <location evidence="1">Cytoplasm</location>
        <location evidence="1">Cytoskeleton</location>
    </subcellularLocation>
</comment>
<dbReference type="InterPro" id="IPR051511">
    <property type="entry name" value="MitoQC_Scaffold_Kinases"/>
</dbReference>
<feature type="region of interest" description="Disordered" evidence="13">
    <location>
        <begin position="517"/>
        <end position="566"/>
    </location>
</feature>
<dbReference type="PANTHER" id="PTHR22972:SF3">
    <property type="entry name" value="INACTIVE TYROSINE-PROTEIN KINASE PRAG1"/>
    <property type="match status" value="1"/>
</dbReference>
<feature type="compositionally biased region" description="Basic and acidic residues" evidence="13">
    <location>
        <begin position="546"/>
        <end position="555"/>
    </location>
</feature>
<evidence type="ECO:0000256" key="7">
    <source>
        <dbReference type="ARBA" id="ARBA00038349"/>
    </source>
</evidence>
<dbReference type="GeneTree" id="ENSGT00940000157066"/>
<reference evidence="15" key="2">
    <citation type="submission" date="2025-08" db="UniProtKB">
        <authorList>
            <consortium name="Ensembl"/>
        </authorList>
    </citation>
    <scope>IDENTIFICATION</scope>
</reference>
<evidence type="ECO:0000256" key="5">
    <source>
        <dbReference type="ARBA" id="ARBA00022949"/>
    </source>
</evidence>
<evidence type="ECO:0000256" key="9">
    <source>
        <dbReference type="ARBA" id="ARBA00070282"/>
    </source>
</evidence>
<sequence length="1350" mass="146811">MSACSDFAEHVWKPGSCKNCFNPLSAHKTVGSLDGSALACLKSSVGGDEETGVTAPSPYSKPTIAVKPTMMSLDTTESTDVNMNIEQENTKSPVECLGLKKLLDLSSFYIDNNGCNKSHREAVLQSPETKIDYNNCFSLSPKSPNILPKDSMIISNIFVTQEEGRGSQSLKKNPHGETCRQQNTTAAIRTKSTYNGSSVTTRTNLQDSHQASVEIPLSVDIVPSSPATTHSSGISTVSTATVTTKTSSTSSTSPTTASGVDATTCSPVPSLDSVTIQSKQTSVLNSSCYNSSDSLASKSENPQSPPALGSPQSAPNSPNEQPDSEPIYAESTKKKRRPHGSGVQSLPESPNQSKTSSSSELELLGESQRATITVMAAHTEENNRTFYLSSPDSAVSTECHFSPKAHKDPSSPAFHWPSPSHSSPSLTTEASLSPSLHYKPQSSPPIPPKRSSRSPKLGMSSLSPSMSSPVPLPELPKLGISRLSPSMSSPVPLPELPMLFLISAREGHFKVHTENHSVAPERWQKPHPHSSGWNCRIEEEEEEEERERKEGEKKKLATNPGTTSRVTGLVNGAAVWKEARDWKAHSSPPPKTEPGTAPSPVPNNGACQGETEGISAVEEGKHNGSMPAKQPMHGGSSELPAAGKGCASNEPNPPPPPPKKLHRVCSKMTGSNMELDRCSQQGSGESPTSSLWGLPTASTESLTADTGSRDATRMSCSSPFPRSPVPSAPGSPHQSSFKRLSNQPPPLPEKKLVNRTVSAPDSANSRPFVRAYPRLPFTGSENNVCQSADTSSRSSLPSSPVDPRPIFSSNESLEHCHAPPGRPTRSRTLDEPLKTHGRLGVHCRSSVTCSSSPQLSVPLLASEPGQAPNLGSSLQLQTLLSNIDSREGVYSKLGGLYAESLRRLALKCEDHFTRSQRNPLRFDESNWSLFRLTSNKPSCNTGDAVYYSAACASDPSNSYAVKICKSSSIEAKQGHLYGLSVQQSMPPHFNLQQDSGHFLACVPQSMLPTSDEVCLSSNHTPASSLPQPSMPAPGQQVDQERVVVITPEIPQQTASDFVREWESFHKTQPEVYERRICFLLLQLCSGLEHLKEHGVTHRDVCLENLLLVPYHRRPTQFSQQNNDNSSTNSSSGGDIQRHLPRLLISNFAKAKRRCSEDAASTSVDPRIKRDHARLAPEIVSAAQYRKFDEFQTGILIYELLHQPNPFEVNPVLKEQDYRCEDLPPIPSASLYSAGLQRLAQLLLQPDPIKRIHIQEAKRILQSLLWGPRKDLMEQQLERHGQGGGFVDGSRHEGLLNWLDVKRALLMMKFAERSLEPERNAELEDWLCCQYFSSAHPLSLCHTAELLYSLK</sequence>
<dbReference type="Gene3D" id="1.10.510.10">
    <property type="entry name" value="Transferase(Phosphotransferase) domain 1"/>
    <property type="match status" value="1"/>
</dbReference>
<evidence type="ECO:0000256" key="12">
    <source>
        <dbReference type="ARBA" id="ARBA00083278"/>
    </source>
</evidence>
<evidence type="ECO:0000256" key="4">
    <source>
        <dbReference type="ARBA" id="ARBA00022553"/>
    </source>
</evidence>
<reference evidence="15" key="3">
    <citation type="submission" date="2025-09" db="UniProtKB">
        <authorList>
            <consortium name="Ensembl"/>
        </authorList>
    </citation>
    <scope>IDENTIFICATION</scope>
</reference>
<dbReference type="OrthoDB" id="9447225at2759"/>
<dbReference type="OMA" id="DLKMSAC"/>
<feature type="compositionally biased region" description="Low complexity" evidence="13">
    <location>
        <begin position="454"/>
        <end position="471"/>
    </location>
</feature>
<name>A0A3Q1IRP3_ANATE</name>
<feature type="region of interest" description="Disordered" evidence="13">
    <location>
        <begin position="1013"/>
        <end position="1035"/>
    </location>
</feature>
<reference evidence="15" key="1">
    <citation type="submission" date="2021-04" db="EMBL/GenBank/DDBJ databases">
        <authorList>
            <consortium name="Wellcome Sanger Institute Data Sharing"/>
        </authorList>
    </citation>
    <scope>NUCLEOTIDE SEQUENCE [LARGE SCALE GENOMIC DNA]</scope>
</reference>
<feature type="compositionally biased region" description="Polar residues" evidence="13">
    <location>
        <begin position="290"/>
        <end position="302"/>
    </location>
</feature>
<evidence type="ECO:0000313" key="16">
    <source>
        <dbReference type="Proteomes" id="UP000265040"/>
    </source>
</evidence>
<dbReference type="GO" id="GO:0004672">
    <property type="term" value="F:protein kinase activity"/>
    <property type="evidence" value="ECO:0007669"/>
    <property type="project" value="InterPro"/>
</dbReference>
<evidence type="ECO:0000259" key="14">
    <source>
        <dbReference type="PROSITE" id="PS50011"/>
    </source>
</evidence>
<feature type="compositionally biased region" description="Polar residues" evidence="13">
    <location>
        <begin position="342"/>
        <end position="355"/>
    </location>
</feature>
<feature type="compositionally biased region" description="Low complexity" evidence="13">
    <location>
        <begin position="410"/>
        <end position="425"/>
    </location>
</feature>
<dbReference type="SUPFAM" id="SSF56112">
    <property type="entry name" value="Protein kinase-like (PK-like)"/>
    <property type="match status" value="1"/>
</dbReference>
<dbReference type="Ensembl" id="ENSATET00000025013.3">
    <property type="protein sequence ID" value="ENSATEP00000024617.1"/>
    <property type="gene ID" value="ENSATEG00000017089.3"/>
</dbReference>
<keyword evidence="4" id="KW-0597">Phosphoprotein</keyword>
<dbReference type="InterPro" id="IPR000719">
    <property type="entry name" value="Prot_kinase_dom"/>
</dbReference>
<organism evidence="15 16">
    <name type="scientific">Anabas testudineus</name>
    <name type="common">Climbing perch</name>
    <name type="synonym">Anthias testudineus</name>
    <dbReference type="NCBI Taxonomy" id="64144"/>
    <lineage>
        <taxon>Eukaryota</taxon>
        <taxon>Metazoa</taxon>
        <taxon>Chordata</taxon>
        <taxon>Craniata</taxon>
        <taxon>Vertebrata</taxon>
        <taxon>Euteleostomi</taxon>
        <taxon>Actinopterygii</taxon>
        <taxon>Neopterygii</taxon>
        <taxon>Teleostei</taxon>
        <taxon>Neoteleostei</taxon>
        <taxon>Acanthomorphata</taxon>
        <taxon>Anabantaria</taxon>
        <taxon>Anabantiformes</taxon>
        <taxon>Anabantoidei</taxon>
        <taxon>Anabantidae</taxon>
        <taxon>Anabas</taxon>
    </lineage>
</organism>
<feature type="compositionally biased region" description="Low complexity" evidence="13">
    <location>
        <begin position="231"/>
        <end position="259"/>
    </location>
</feature>
<feature type="region of interest" description="Disordered" evidence="13">
    <location>
        <begin position="290"/>
        <end position="362"/>
    </location>
</feature>
<dbReference type="Pfam" id="PF00069">
    <property type="entry name" value="Pkinase"/>
    <property type="match status" value="1"/>
</dbReference>
<evidence type="ECO:0000256" key="11">
    <source>
        <dbReference type="ARBA" id="ARBA00080181"/>
    </source>
</evidence>
<evidence type="ECO:0000256" key="2">
    <source>
        <dbReference type="ARBA" id="ARBA00004246"/>
    </source>
</evidence>
<feature type="compositionally biased region" description="Polar residues" evidence="13">
    <location>
        <begin position="310"/>
        <end position="321"/>
    </location>
</feature>
<dbReference type="Proteomes" id="UP000265040">
    <property type="component" value="Chromosome 12"/>
</dbReference>
<feature type="compositionally biased region" description="Polar residues" evidence="13">
    <location>
        <begin position="668"/>
        <end position="706"/>
    </location>
</feature>
<dbReference type="InterPro" id="IPR008266">
    <property type="entry name" value="Tyr_kinase_AS"/>
</dbReference>
<keyword evidence="5" id="KW-0965">Cell junction</keyword>
<feature type="compositionally biased region" description="Polar residues" evidence="13">
    <location>
        <begin position="732"/>
        <end position="742"/>
    </location>
</feature>
<comment type="similarity">
    <text evidence="7">Belongs to the protein kinase superfamily.</text>
</comment>
<feature type="compositionally biased region" description="Polar residues" evidence="13">
    <location>
        <begin position="1015"/>
        <end position="1027"/>
    </location>
</feature>
<evidence type="ECO:0000256" key="6">
    <source>
        <dbReference type="ARBA" id="ARBA00023212"/>
    </source>
</evidence>
<feature type="region of interest" description="Disordered" evidence="13">
    <location>
        <begin position="394"/>
        <end position="471"/>
    </location>
</feature>
<dbReference type="SMART" id="SM00220">
    <property type="entry name" value="S_TKc"/>
    <property type="match status" value="1"/>
</dbReference>
<dbReference type="InParanoid" id="A0A3Q1IRP3"/>
<evidence type="ECO:0000256" key="8">
    <source>
        <dbReference type="ARBA" id="ARBA00058561"/>
    </source>
</evidence>
<dbReference type="GO" id="GO:0005524">
    <property type="term" value="F:ATP binding"/>
    <property type="evidence" value="ECO:0007669"/>
    <property type="project" value="InterPro"/>
</dbReference>
<feature type="region of interest" description="Disordered" evidence="13">
    <location>
        <begin position="580"/>
        <end position="830"/>
    </location>
</feature>
<keyword evidence="16" id="KW-1185">Reference proteome</keyword>
<evidence type="ECO:0000313" key="15">
    <source>
        <dbReference type="Ensembl" id="ENSATEP00000024617.1"/>
    </source>
</evidence>
<feature type="compositionally biased region" description="Low complexity" evidence="13">
    <location>
        <begin position="787"/>
        <end position="805"/>
    </location>
</feature>
<dbReference type="PROSITE" id="PS00109">
    <property type="entry name" value="PROTEIN_KINASE_TYR"/>
    <property type="match status" value="1"/>
</dbReference>
<keyword evidence="3" id="KW-0963">Cytoplasm</keyword>
<gene>
    <name evidence="15" type="primary">PRAG1</name>
</gene>
<evidence type="ECO:0000256" key="3">
    <source>
        <dbReference type="ARBA" id="ARBA00022490"/>
    </source>
</evidence>
<comment type="function">
    <text evidence="8">Probable catalytically inactive kinase. Scaffolding protein that regulates the cytoskeleton to control cell spreading and migration by modulating focal adhesion dynamics. Acts as a scaffold for mediating EGFR signaling.</text>
</comment>
<feature type="compositionally biased region" description="Pro residues" evidence="13">
    <location>
        <begin position="587"/>
        <end position="601"/>
    </location>
</feature>